<dbReference type="GO" id="GO:0007169">
    <property type="term" value="P:cell surface receptor protein tyrosine kinase signaling pathway"/>
    <property type="evidence" value="ECO:0007669"/>
    <property type="project" value="TreeGrafter"/>
</dbReference>
<dbReference type="GO" id="GO:0035556">
    <property type="term" value="P:intracellular signal transduction"/>
    <property type="evidence" value="ECO:0007669"/>
    <property type="project" value="TreeGrafter"/>
</dbReference>
<dbReference type="SUPFAM" id="SSF55550">
    <property type="entry name" value="SH2 domain"/>
    <property type="match status" value="1"/>
</dbReference>
<keyword evidence="6" id="KW-1185">Reference proteome</keyword>
<dbReference type="PANTHER" id="PTHR14098:SF14">
    <property type="entry name" value="SH2 DOMAIN-CONTAINING PROTEIN"/>
    <property type="match status" value="1"/>
</dbReference>
<feature type="domain" description="SH2" evidence="4">
    <location>
        <begin position="300"/>
        <end position="406"/>
    </location>
</feature>
<feature type="compositionally biased region" description="Polar residues" evidence="3">
    <location>
        <begin position="88"/>
        <end position="98"/>
    </location>
</feature>
<evidence type="ECO:0000256" key="2">
    <source>
        <dbReference type="PROSITE-ProRule" id="PRU00191"/>
    </source>
</evidence>
<comment type="caution">
    <text evidence="5">The sequence shown here is derived from an EMBL/GenBank/DDBJ whole genome shotgun (WGS) entry which is preliminary data.</text>
</comment>
<accession>A0A9Q0RQR1</accession>
<dbReference type="PANTHER" id="PTHR14098">
    <property type="entry name" value="SH2 DOMAIN CONTAINING PROTEIN"/>
    <property type="match status" value="1"/>
</dbReference>
<reference evidence="5" key="1">
    <citation type="submission" date="2022-12" db="EMBL/GenBank/DDBJ databases">
        <title>Genome assemblies of Blomia tropicalis.</title>
        <authorList>
            <person name="Cui Y."/>
        </authorList>
    </citation>
    <scope>NUCLEOTIDE SEQUENCE</scope>
    <source>
        <tissue evidence="5">Adult mites</tissue>
    </source>
</reference>
<feature type="compositionally biased region" description="Acidic residues" evidence="3">
    <location>
        <begin position="72"/>
        <end position="85"/>
    </location>
</feature>
<feature type="region of interest" description="Disordered" evidence="3">
    <location>
        <begin position="150"/>
        <end position="189"/>
    </location>
</feature>
<dbReference type="Proteomes" id="UP001142055">
    <property type="component" value="Chromosome 1"/>
</dbReference>
<name>A0A9Q0RQR1_BLOTA</name>
<dbReference type="OMA" id="CINECKS"/>
<dbReference type="PROSITE" id="PS50001">
    <property type="entry name" value="SH2"/>
    <property type="match status" value="1"/>
</dbReference>
<dbReference type="InterPro" id="IPR036860">
    <property type="entry name" value="SH2_dom_sf"/>
</dbReference>
<dbReference type="AlphaFoldDB" id="A0A9Q0RQR1"/>
<evidence type="ECO:0000256" key="3">
    <source>
        <dbReference type="SAM" id="MobiDB-lite"/>
    </source>
</evidence>
<evidence type="ECO:0000313" key="6">
    <source>
        <dbReference type="Proteomes" id="UP001142055"/>
    </source>
</evidence>
<dbReference type="Gene3D" id="3.30.505.10">
    <property type="entry name" value="SH2 domain"/>
    <property type="match status" value="1"/>
</dbReference>
<dbReference type="Pfam" id="PF00017">
    <property type="entry name" value="SH2"/>
    <property type="match status" value="1"/>
</dbReference>
<feature type="region of interest" description="Disordered" evidence="3">
    <location>
        <begin position="242"/>
        <end position="287"/>
    </location>
</feature>
<organism evidence="5 6">
    <name type="scientific">Blomia tropicalis</name>
    <name type="common">Mite</name>
    <dbReference type="NCBI Taxonomy" id="40697"/>
    <lineage>
        <taxon>Eukaryota</taxon>
        <taxon>Metazoa</taxon>
        <taxon>Ecdysozoa</taxon>
        <taxon>Arthropoda</taxon>
        <taxon>Chelicerata</taxon>
        <taxon>Arachnida</taxon>
        <taxon>Acari</taxon>
        <taxon>Acariformes</taxon>
        <taxon>Sarcoptiformes</taxon>
        <taxon>Astigmata</taxon>
        <taxon>Glycyphagoidea</taxon>
        <taxon>Echimyopodidae</taxon>
        <taxon>Blomia</taxon>
    </lineage>
</organism>
<dbReference type="InterPro" id="IPR051751">
    <property type="entry name" value="Immunoreceptor_sig_adapters"/>
</dbReference>
<protein>
    <recommendedName>
        <fullName evidence="4">SH2 domain-containing protein</fullName>
    </recommendedName>
</protein>
<feature type="compositionally biased region" description="Pro residues" evidence="3">
    <location>
        <begin position="158"/>
        <end position="172"/>
    </location>
</feature>
<evidence type="ECO:0000259" key="4">
    <source>
        <dbReference type="PROSITE" id="PS50001"/>
    </source>
</evidence>
<dbReference type="EMBL" id="JAPWDV010000001">
    <property type="protein sequence ID" value="KAJ6222176.1"/>
    <property type="molecule type" value="Genomic_DNA"/>
</dbReference>
<evidence type="ECO:0000256" key="1">
    <source>
        <dbReference type="ARBA" id="ARBA00022999"/>
    </source>
</evidence>
<feature type="compositionally biased region" description="Polar residues" evidence="3">
    <location>
        <begin position="51"/>
        <end position="62"/>
    </location>
</feature>
<dbReference type="GO" id="GO:0005737">
    <property type="term" value="C:cytoplasm"/>
    <property type="evidence" value="ECO:0007669"/>
    <property type="project" value="UniProtKB-ARBA"/>
</dbReference>
<evidence type="ECO:0000313" key="5">
    <source>
        <dbReference type="EMBL" id="KAJ6222176.1"/>
    </source>
</evidence>
<feature type="region of interest" description="Disordered" evidence="3">
    <location>
        <begin position="49"/>
        <end position="98"/>
    </location>
</feature>
<gene>
    <name evidence="5" type="ORF">RDWZM_000721</name>
</gene>
<sequence>MERITLANLHVQLDSIRSTSIPQVKRYFRKRIVKCINECKSQAMNMKKSIESTSTNSQQLNPNDYEFGWGSDFDEEDDDEEDEDHGEQYNQICDNRSGHLNNVQSLSNLRLDESNTEKQRLSHSISLHSFNEIHQASSSKGSCLQLSMGESNVRRPISEPPPPPLPKEPPPNVSEEEEGANHRLKKSLGTGVSEDAYEIMTIFENSCDDEYLLPNSGPISESYVSASDKPLNNYEYIQYNQMDRDATNSSDSGSILSSTSRNSRNSRTNSKYESEVNNDRPLPPIPKEDSFNEMMLSSFTWFHDLERDQAESILKQMGEDGVYLVRKSRRAGASNPYTLTLYHSKKVFHLNVRKRSDGLFALGKEKYKEKTFASVVELVEHHNIEPIFLTSKGQAAGKTRLIYTPSMKCEQS</sequence>
<dbReference type="SMART" id="SM00252">
    <property type="entry name" value="SH2"/>
    <property type="match status" value="1"/>
</dbReference>
<keyword evidence="1 2" id="KW-0727">SH2 domain</keyword>
<dbReference type="InterPro" id="IPR000980">
    <property type="entry name" value="SH2"/>
</dbReference>
<proteinExistence type="predicted"/>
<feature type="compositionally biased region" description="Low complexity" evidence="3">
    <location>
        <begin position="249"/>
        <end position="269"/>
    </location>
</feature>